<accession>A0ABU8T4Z8</accession>
<dbReference type="EMBL" id="JBBJUP010000006">
    <property type="protein sequence ID" value="MEJ8279013.1"/>
    <property type="molecule type" value="Genomic_DNA"/>
</dbReference>
<evidence type="ECO:0008006" key="3">
    <source>
        <dbReference type="Google" id="ProtNLM"/>
    </source>
</evidence>
<protein>
    <recommendedName>
        <fullName evidence="3">Bacterial transcriptional activator domain-containing protein</fullName>
    </recommendedName>
</protein>
<evidence type="ECO:0000313" key="2">
    <source>
        <dbReference type="Proteomes" id="UP001364211"/>
    </source>
</evidence>
<gene>
    <name evidence="1" type="ORF">WJX68_08740</name>
</gene>
<organism evidence="1 2">
    <name type="scientific">Pseudonocardia spirodelae</name>
    <dbReference type="NCBI Taxonomy" id="3133431"/>
    <lineage>
        <taxon>Bacteria</taxon>
        <taxon>Bacillati</taxon>
        <taxon>Actinomycetota</taxon>
        <taxon>Actinomycetes</taxon>
        <taxon>Pseudonocardiales</taxon>
        <taxon>Pseudonocardiaceae</taxon>
        <taxon>Pseudonocardia</taxon>
    </lineage>
</organism>
<dbReference type="InterPro" id="IPR036388">
    <property type="entry name" value="WH-like_DNA-bd_sf"/>
</dbReference>
<proteinExistence type="predicted"/>
<comment type="caution">
    <text evidence="1">The sequence shown here is derived from an EMBL/GenBank/DDBJ whole genome shotgun (WGS) entry which is preliminary data.</text>
</comment>
<keyword evidence="2" id="KW-1185">Reference proteome</keyword>
<dbReference type="Proteomes" id="UP001364211">
    <property type="component" value="Unassembled WGS sequence"/>
</dbReference>
<dbReference type="Gene3D" id="1.10.10.10">
    <property type="entry name" value="Winged helix-like DNA-binding domain superfamily/Winged helix DNA-binding domain"/>
    <property type="match status" value="1"/>
</dbReference>
<reference evidence="1 2" key="1">
    <citation type="submission" date="2024-03" db="EMBL/GenBank/DDBJ databases">
        <title>Draft genome sequence of Pseudonocardia sp. DW16-2.</title>
        <authorList>
            <person name="Duangmal K."/>
        </authorList>
    </citation>
    <scope>NUCLEOTIDE SEQUENCE [LARGE SCALE GENOMIC DNA]</scope>
    <source>
        <strain evidence="1 2">DW16-2</strain>
    </source>
</reference>
<evidence type="ECO:0000313" key="1">
    <source>
        <dbReference type="EMBL" id="MEJ8279013.1"/>
    </source>
</evidence>
<sequence>MTVVRLLGPPRTLVAEPVRGRKPWALLALLLCTAGPVPRCRAVGMLFPDAEDPAAALRWTLSRARRAAGGTIRIGGDPLRVEPVPGTVVDVLDVLAGRRPAGWPLDEATLPLLEGCEPDVPEFAAWLHGRRLDLARAGLRLQEAGSYCSSTSSASPAGRNPARR</sequence>
<name>A0ABU8T4Z8_9PSEU</name>
<dbReference type="RefSeq" id="WP_340287843.1">
    <property type="nucleotide sequence ID" value="NZ_JBBJUP010000006.1"/>
</dbReference>